<protein>
    <submittedName>
        <fullName evidence="1">Uncharacterized protein</fullName>
    </submittedName>
</protein>
<evidence type="ECO:0000313" key="1">
    <source>
        <dbReference type="EMBL" id="CAF4597486.1"/>
    </source>
</evidence>
<dbReference type="EMBL" id="CAJOBO010010199">
    <property type="protein sequence ID" value="CAF4597486.1"/>
    <property type="molecule type" value="Genomic_DNA"/>
</dbReference>
<sequence>INSNVEIFSINTASVISSNDDFYTEGEDMCLEIFCLIWLDANANDKETRDTEQKLRSIINNLKKFQDVKQCQKYIKERSKNDRLVMIVSGQFGREIVSSIHKLRQVISIYVYCFDKVRNKQWSDKFAK</sequence>
<dbReference type="AlphaFoldDB" id="A0A821BWL8"/>
<name>A0A821BWL8_9BILA</name>
<comment type="caution">
    <text evidence="1">The sequence shown here is derived from an EMBL/GenBank/DDBJ whole genome shotgun (WGS) entry which is preliminary data.</text>
</comment>
<proteinExistence type="predicted"/>
<feature type="non-terminal residue" evidence="1">
    <location>
        <position position="128"/>
    </location>
</feature>
<evidence type="ECO:0000313" key="2">
    <source>
        <dbReference type="Proteomes" id="UP000663851"/>
    </source>
</evidence>
<accession>A0A821BWL8</accession>
<organism evidence="1 2">
    <name type="scientific">Rotaria socialis</name>
    <dbReference type="NCBI Taxonomy" id="392032"/>
    <lineage>
        <taxon>Eukaryota</taxon>
        <taxon>Metazoa</taxon>
        <taxon>Spiralia</taxon>
        <taxon>Gnathifera</taxon>
        <taxon>Rotifera</taxon>
        <taxon>Eurotatoria</taxon>
        <taxon>Bdelloidea</taxon>
        <taxon>Philodinida</taxon>
        <taxon>Philodinidae</taxon>
        <taxon>Rotaria</taxon>
    </lineage>
</organism>
<dbReference type="Proteomes" id="UP000663851">
    <property type="component" value="Unassembled WGS sequence"/>
</dbReference>
<gene>
    <name evidence="1" type="ORF">HFQ381_LOCUS33352</name>
</gene>
<feature type="non-terminal residue" evidence="1">
    <location>
        <position position="1"/>
    </location>
</feature>
<reference evidence="1" key="1">
    <citation type="submission" date="2021-02" db="EMBL/GenBank/DDBJ databases">
        <authorList>
            <person name="Nowell W R."/>
        </authorList>
    </citation>
    <scope>NUCLEOTIDE SEQUENCE</scope>
</reference>